<dbReference type="Gene3D" id="3.10.10.10">
    <property type="entry name" value="HIV Type 1 Reverse Transcriptase, subunit A, domain 1"/>
    <property type="match status" value="1"/>
</dbReference>
<comment type="caution">
    <text evidence="2">The sequence shown here is derived from an EMBL/GenBank/DDBJ whole genome shotgun (WGS) entry which is preliminary data.</text>
</comment>
<dbReference type="Proteomes" id="UP001151760">
    <property type="component" value="Unassembled WGS sequence"/>
</dbReference>
<dbReference type="InterPro" id="IPR021109">
    <property type="entry name" value="Peptidase_aspartic_dom_sf"/>
</dbReference>
<keyword evidence="3" id="KW-1185">Reference proteome</keyword>
<feature type="region of interest" description="Disordered" evidence="1">
    <location>
        <begin position="94"/>
        <end position="119"/>
    </location>
</feature>
<keyword evidence="2" id="KW-0695">RNA-directed DNA polymerase</keyword>
<protein>
    <submittedName>
        <fullName evidence="2">Reverse transcriptase domain-containing protein</fullName>
    </submittedName>
</protein>
<dbReference type="SUPFAM" id="SSF56672">
    <property type="entry name" value="DNA/RNA polymerases"/>
    <property type="match status" value="1"/>
</dbReference>
<dbReference type="EMBL" id="BQNB010014632">
    <property type="protein sequence ID" value="GJT30525.1"/>
    <property type="molecule type" value="Genomic_DNA"/>
</dbReference>
<reference evidence="2" key="1">
    <citation type="journal article" date="2022" name="Int. J. Mol. Sci.">
        <title>Draft Genome of Tanacetum Coccineum: Genomic Comparison of Closely Related Tanacetum-Family Plants.</title>
        <authorList>
            <person name="Yamashiro T."/>
            <person name="Shiraishi A."/>
            <person name="Nakayama K."/>
            <person name="Satake H."/>
        </authorList>
    </citation>
    <scope>NUCLEOTIDE SEQUENCE</scope>
</reference>
<sequence>MNTSTSGLSPDVAALTDAVKALLLKNTTPPPASVKAFEESCVTCGGPHPYYQCPATNGNAFPGYHDNIQAYVSAAAENYNQGNTGHRPLSVGHQVRPPGFPPVHNNQNQGNNYNPGNSTYRAPIPPTQAAPCSMKAELKNKFQATMLQQNNKLENMLSNYFQMNKPPSSGPLPSNTVTNPKGDLKAITSRSGVSYDGPPIPPLFSSSPKVVEREPEVTKDPVQSSTEKVQPLDVQPQAPTFEPVNAPKPVDLCTSGIAEDVFVKVGKFHFLADFVVVDYVVDPRVPLILERPFLRTARTLIDVYGEELTLRVDDEAITFKVGQTSRYSYNNAKLVNRIDVMTFHILSFLLLSLLALLLKESLILLEKLLNDDPSSLLPPKELNFEELKTIKYSIDDPPELELKDLPSHLEYAFLEGTDKLPVIISKELKDEENATLVKVLKSNKRAIAWRISDIKGINPRFCTHKILMEDDFKPAVQHQRRVNPKIHEVIKKEVIKLLDAGLIYPISDSPWVSPVQCVPKKGGITVVENEDNELILTRLVTGWRVCIDYRKLNDATRKDHFPLPFMGQML</sequence>
<keyword evidence="2" id="KW-0548">Nucleotidyltransferase</keyword>
<dbReference type="InterPro" id="IPR043502">
    <property type="entry name" value="DNA/RNA_pol_sf"/>
</dbReference>
<dbReference type="InterPro" id="IPR053134">
    <property type="entry name" value="RNA-dir_DNA_polymerase"/>
</dbReference>
<reference evidence="2" key="2">
    <citation type="submission" date="2022-01" db="EMBL/GenBank/DDBJ databases">
        <authorList>
            <person name="Yamashiro T."/>
            <person name="Shiraishi A."/>
            <person name="Satake H."/>
            <person name="Nakayama K."/>
        </authorList>
    </citation>
    <scope>NUCLEOTIDE SEQUENCE</scope>
</reference>
<feature type="compositionally biased region" description="Low complexity" evidence="1">
    <location>
        <begin position="105"/>
        <end position="117"/>
    </location>
</feature>
<dbReference type="PANTHER" id="PTHR24559">
    <property type="entry name" value="TRANSPOSON TY3-I GAG-POL POLYPROTEIN"/>
    <property type="match status" value="1"/>
</dbReference>
<organism evidence="2 3">
    <name type="scientific">Tanacetum coccineum</name>
    <dbReference type="NCBI Taxonomy" id="301880"/>
    <lineage>
        <taxon>Eukaryota</taxon>
        <taxon>Viridiplantae</taxon>
        <taxon>Streptophyta</taxon>
        <taxon>Embryophyta</taxon>
        <taxon>Tracheophyta</taxon>
        <taxon>Spermatophyta</taxon>
        <taxon>Magnoliopsida</taxon>
        <taxon>eudicotyledons</taxon>
        <taxon>Gunneridae</taxon>
        <taxon>Pentapetalae</taxon>
        <taxon>asterids</taxon>
        <taxon>campanulids</taxon>
        <taxon>Asterales</taxon>
        <taxon>Asteraceae</taxon>
        <taxon>Asteroideae</taxon>
        <taxon>Anthemideae</taxon>
        <taxon>Anthemidinae</taxon>
        <taxon>Tanacetum</taxon>
    </lineage>
</organism>
<dbReference type="Gene3D" id="2.40.70.10">
    <property type="entry name" value="Acid Proteases"/>
    <property type="match status" value="1"/>
</dbReference>
<name>A0ABQ5CTW4_9ASTR</name>
<evidence type="ECO:0000313" key="3">
    <source>
        <dbReference type="Proteomes" id="UP001151760"/>
    </source>
</evidence>
<feature type="region of interest" description="Disordered" evidence="1">
    <location>
        <begin position="204"/>
        <end position="231"/>
    </location>
</feature>
<accession>A0ABQ5CTW4</accession>
<feature type="compositionally biased region" description="Basic and acidic residues" evidence="1">
    <location>
        <begin position="210"/>
        <end position="219"/>
    </location>
</feature>
<evidence type="ECO:0000313" key="2">
    <source>
        <dbReference type="EMBL" id="GJT30525.1"/>
    </source>
</evidence>
<keyword evidence="2" id="KW-0808">Transferase</keyword>
<gene>
    <name evidence="2" type="ORF">Tco_0910800</name>
</gene>
<evidence type="ECO:0000256" key="1">
    <source>
        <dbReference type="SAM" id="MobiDB-lite"/>
    </source>
</evidence>
<proteinExistence type="predicted"/>
<dbReference type="GO" id="GO:0003964">
    <property type="term" value="F:RNA-directed DNA polymerase activity"/>
    <property type="evidence" value="ECO:0007669"/>
    <property type="project" value="UniProtKB-KW"/>
</dbReference>
<dbReference type="PANTHER" id="PTHR24559:SF444">
    <property type="entry name" value="REVERSE TRANSCRIPTASE DOMAIN-CONTAINING PROTEIN"/>
    <property type="match status" value="1"/>
</dbReference>